<dbReference type="InterPro" id="IPR043182">
    <property type="entry name" value="PAIRED_DNA-bd_dom"/>
</dbReference>
<feature type="domain" description="Paired" evidence="8">
    <location>
        <begin position="5"/>
        <end position="131"/>
    </location>
</feature>
<evidence type="ECO:0000256" key="2">
    <source>
        <dbReference type="ARBA" id="ARBA00022473"/>
    </source>
</evidence>
<accession>A0ABM1B142</accession>
<dbReference type="InterPro" id="IPR036388">
    <property type="entry name" value="WH-like_DNA-bd_sf"/>
</dbReference>
<evidence type="ECO:0000256" key="4">
    <source>
        <dbReference type="ARBA" id="ARBA00023015"/>
    </source>
</evidence>
<sequence length="230" mass="25828">MAVPLFGEVNQLGGVYVNGRPLPNEVRLQIVELAQLGIRPCQISRQLRVSHGCVSKILTRYYETGSIFPGAIGGSKPRVTTPEVVSYIRKLKKNDPAIFAWEIRERLLTDGLCDKHNIPSVSSISRILRNKPRPLAVCLNRHFFYGTSKTSTLLHHPLCLYPYSSDTHYLASNYSTLPTKTDRSVEIVSPHAMSALLGPQLSRSEHERNIISSGQDSYNKYMYFNCPLPV</sequence>
<keyword evidence="7" id="KW-0539">Nucleus</keyword>
<keyword evidence="5" id="KW-0238">DNA-binding</keyword>
<evidence type="ECO:0000256" key="7">
    <source>
        <dbReference type="ARBA" id="ARBA00023242"/>
    </source>
</evidence>
<evidence type="ECO:0000313" key="9">
    <source>
        <dbReference type="Proteomes" id="UP000694941"/>
    </source>
</evidence>
<dbReference type="RefSeq" id="XP_013772640.1">
    <property type="nucleotide sequence ID" value="XM_013917186.2"/>
</dbReference>
<keyword evidence="6" id="KW-0804">Transcription</keyword>
<keyword evidence="4" id="KW-0805">Transcription regulation</keyword>
<dbReference type="SUPFAM" id="SSF46689">
    <property type="entry name" value="Homeodomain-like"/>
    <property type="match status" value="1"/>
</dbReference>
<protein>
    <submittedName>
        <fullName evidence="10">Paired box protein Pax-1-like</fullName>
    </submittedName>
</protein>
<evidence type="ECO:0000313" key="10">
    <source>
        <dbReference type="RefSeq" id="XP_013772640.1"/>
    </source>
</evidence>
<dbReference type="PROSITE" id="PS51057">
    <property type="entry name" value="PAIRED_2"/>
    <property type="match status" value="1"/>
</dbReference>
<organism evidence="9 10">
    <name type="scientific">Limulus polyphemus</name>
    <name type="common">Atlantic horseshoe crab</name>
    <dbReference type="NCBI Taxonomy" id="6850"/>
    <lineage>
        <taxon>Eukaryota</taxon>
        <taxon>Metazoa</taxon>
        <taxon>Ecdysozoa</taxon>
        <taxon>Arthropoda</taxon>
        <taxon>Chelicerata</taxon>
        <taxon>Merostomata</taxon>
        <taxon>Xiphosura</taxon>
        <taxon>Limulidae</taxon>
        <taxon>Limulus</taxon>
    </lineage>
</organism>
<dbReference type="GeneID" id="106457740"/>
<dbReference type="PANTHER" id="PTHR45636">
    <property type="entry name" value="PAIRED BOX PROTEIN PAX-6-RELATED-RELATED"/>
    <property type="match status" value="1"/>
</dbReference>
<dbReference type="CDD" id="cd00131">
    <property type="entry name" value="PAX"/>
    <property type="match status" value="1"/>
</dbReference>
<dbReference type="PROSITE" id="PS00034">
    <property type="entry name" value="PAIRED_1"/>
    <property type="match status" value="1"/>
</dbReference>
<dbReference type="InterPro" id="IPR043565">
    <property type="entry name" value="PAX_fam"/>
</dbReference>
<reference evidence="10" key="1">
    <citation type="submission" date="2025-08" db="UniProtKB">
        <authorList>
            <consortium name="RefSeq"/>
        </authorList>
    </citation>
    <scope>IDENTIFICATION</scope>
    <source>
        <tissue evidence="10">Muscle</tissue>
    </source>
</reference>
<keyword evidence="3" id="KW-0563">Paired box</keyword>
<evidence type="ECO:0000256" key="5">
    <source>
        <dbReference type="ARBA" id="ARBA00023125"/>
    </source>
</evidence>
<dbReference type="Pfam" id="PF00292">
    <property type="entry name" value="PAX"/>
    <property type="match status" value="1"/>
</dbReference>
<dbReference type="Proteomes" id="UP000694941">
    <property type="component" value="Unplaced"/>
</dbReference>
<dbReference type="PRINTS" id="PR00027">
    <property type="entry name" value="PAIREDBOX"/>
</dbReference>
<evidence type="ECO:0000259" key="8">
    <source>
        <dbReference type="PROSITE" id="PS51057"/>
    </source>
</evidence>
<dbReference type="InterPro" id="IPR009057">
    <property type="entry name" value="Homeodomain-like_sf"/>
</dbReference>
<evidence type="ECO:0000256" key="3">
    <source>
        <dbReference type="ARBA" id="ARBA00022724"/>
    </source>
</evidence>
<dbReference type="PANTHER" id="PTHR45636:SF16">
    <property type="entry name" value="PAIRED BOX POX-MESO PROTEIN"/>
    <property type="match status" value="1"/>
</dbReference>
<keyword evidence="2" id="KW-0217">Developmental protein</keyword>
<name>A0ABM1B142_LIMPO</name>
<comment type="subcellular location">
    <subcellularLocation>
        <location evidence="1">Nucleus</location>
    </subcellularLocation>
</comment>
<dbReference type="Gene3D" id="1.10.10.10">
    <property type="entry name" value="Winged helix-like DNA-binding domain superfamily/Winged helix DNA-binding domain"/>
    <property type="match status" value="2"/>
</dbReference>
<evidence type="ECO:0000256" key="1">
    <source>
        <dbReference type="ARBA" id="ARBA00004123"/>
    </source>
</evidence>
<gene>
    <name evidence="10" type="primary">LOC106457740</name>
</gene>
<evidence type="ECO:0000256" key="6">
    <source>
        <dbReference type="ARBA" id="ARBA00023163"/>
    </source>
</evidence>
<dbReference type="SMART" id="SM00351">
    <property type="entry name" value="PAX"/>
    <property type="match status" value="1"/>
</dbReference>
<dbReference type="InterPro" id="IPR001523">
    <property type="entry name" value="Paired_dom"/>
</dbReference>
<proteinExistence type="predicted"/>
<keyword evidence="9" id="KW-1185">Reference proteome</keyword>